<dbReference type="Pfam" id="PF08386">
    <property type="entry name" value="Abhydrolase_4"/>
    <property type="match status" value="1"/>
</dbReference>
<feature type="compositionally biased region" description="Polar residues" evidence="3">
    <location>
        <begin position="9"/>
        <end position="19"/>
    </location>
</feature>
<gene>
    <name evidence="6" type="ORF">VFPPC_01734</name>
</gene>
<dbReference type="SUPFAM" id="SSF53474">
    <property type="entry name" value="alpha/beta-Hydrolases"/>
    <property type="match status" value="1"/>
</dbReference>
<dbReference type="AlphaFoldDB" id="A0A179G8N6"/>
<evidence type="ECO:0000256" key="3">
    <source>
        <dbReference type="SAM" id="MobiDB-lite"/>
    </source>
</evidence>
<dbReference type="InterPro" id="IPR013595">
    <property type="entry name" value="Pept_S33_TAP-like_C"/>
</dbReference>
<proteinExistence type="inferred from homology"/>
<name>A0A179G8N6_METCM</name>
<feature type="region of interest" description="Disordered" evidence="3">
    <location>
        <begin position="1"/>
        <end position="25"/>
    </location>
</feature>
<accession>A0A179G8N6</accession>
<comment type="similarity">
    <text evidence="1">Belongs to the peptidase S33 family.</text>
</comment>
<dbReference type="GO" id="GO:0016787">
    <property type="term" value="F:hydrolase activity"/>
    <property type="evidence" value="ECO:0007669"/>
    <property type="project" value="UniProtKB-KW"/>
</dbReference>
<evidence type="ECO:0000313" key="6">
    <source>
        <dbReference type="EMBL" id="OAQ74172.1"/>
    </source>
</evidence>
<comment type="caution">
    <text evidence="6">The sequence shown here is derived from an EMBL/GenBank/DDBJ whole genome shotgun (WGS) entry which is preliminary data.</text>
</comment>
<dbReference type="PANTHER" id="PTHR43248:SF25">
    <property type="entry name" value="AB HYDROLASE-1 DOMAIN-CONTAINING PROTEIN-RELATED"/>
    <property type="match status" value="1"/>
</dbReference>
<evidence type="ECO:0000259" key="5">
    <source>
        <dbReference type="Pfam" id="PF08386"/>
    </source>
</evidence>
<dbReference type="Proteomes" id="UP000078397">
    <property type="component" value="Unassembled WGS sequence"/>
</dbReference>
<dbReference type="EMBL" id="LSBJ02000001">
    <property type="protein sequence ID" value="OAQ74172.1"/>
    <property type="molecule type" value="Genomic_DNA"/>
</dbReference>
<dbReference type="KEGG" id="pchm:VFPPC_01734"/>
<dbReference type="Gene3D" id="3.40.50.1820">
    <property type="entry name" value="alpha/beta hydrolase"/>
    <property type="match status" value="1"/>
</dbReference>
<evidence type="ECO:0000256" key="1">
    <source>
        <dbReference type="ARBA" id="ARBA00010088"/>
    </source>
</evidence>
<dbReference type="RefSeq" id="XP_018150255.1">
    <property type="nucleotide sequence ID" value="XM_018281509.1"/>
</dbReference>
<dbReference type="GeneID" id="28845503"/>
<dbReference type="InterPro" id="IPR051601">
    <property type="entry name" value="Serine_prot/Carboxylest_S33"/>
</dbReference>
<feature type="domain" description="Peptidase S33 tripeptidyl aminopeptidase-like C-terminal" evidence="5">
    <location>
        <begin position="451"/>
        <end position="537"/>
    </location>
</feature>
<dbReference type="Pfam" id="PF00561">
    <property type="entry name" value="Abhydrolase_1"/>
    <property type="match status" value="1"/>
</dbReference>
<evidence type="ECO:0000259" key="4">
    <source>
        <dbReference type="Pfam" id="PF00561"/>
    </source>
</evidence>
<dbReference type="STRING" id="1380566.A0A179G8N6"/>
<keyword evidence="7" id="KW-1185">Reference proteome</keyword>
<dbReference type="PANTHER" id="PTHR43248">
    <property type="entry name" value="2-SUCCINYL-6-HYDROXY-2,4-CYCLOHEXADIENE-1-CARBOXYLATE SYNTHASE"/>
    <property type="match status" value="1"/>
</dbReference>
<feature type="domain" description="AB hydrolase-1" evidence="4">
    <location>
        <begin position="123"/>
        <end position="276"/>
    </location>
</feature>
<dbReference type="InterPro" id="IPR000073">
    <property type="entry name" value="AB_hydrolase_1"/>
</dbReference>
<evidence type="ECO:0000256" key="2">
    <source>
        <dbReference type="ARBA" id="ARBA00022801"/>
    </source>
</evidence>
<dbReference type="InterPro" id="IPR029058">
    <property type="entry name" value="AB_hydrolase_fold"/>
</dbReference>
<protein>
    <submittedName>
        <fullName evidence="6">Alpha beta hydrolase fold-1 protein</fullName>
    </submittedName>
</protein>
<organism evidence="6 7">
    <name type="scientific">Pochonia chlamydosporia 170</name>
    <dbReference type="NCBI Taxonomy" id="1380566"/>
    <lineage>
        <taxon>Eukaryota</taxon>
        <taxon>Fungi</taxon>
        <taxon>Dikarya</taxon>
        <taxon>Ascomycota</taxon>
        <taxon>Pezizomycotina</taxon>
        <taxon>Sordariomycetes</taxon>
        <taxon>Hypocreomycetidae</taxon>
        <taxon>Hypocreales</taxon>
        <taxon>Clavicipitaceae</taxon>
        <taxon>Pochonia</taxon>
    </lineage>
</organism>
<sequence length="550" mass="62024">MTMEEKRPLQSQDQETNLPHHNPSKSPLKKWHIITFIALAVLLFHQPWKRFSCHHKHHHKHHNKDVKYPGEHISWKYCDTNDGIDLECSTLQVPLDHFNNTSPSKTFTLPLIRIRGQNASQNILVNPGGPGGSGTEFIYRLGKRLKDSVGEDFHILSFDPRGVNGSQPAALCYPDGETRKARSQLCATDPIRDSVESYAWSQNIGRACRETMGEHGLYINTPQTAADMNSILDAVGQQDMYYWGFSYGTLLGQTYATMFPERAKRVIIDGVADVFDWYNELISLTAFDDSEHALAGFFDECIKAGDACALSSFADTATSLQDKVMSAVEKLAKDPISVYVDNHTFGILDYTTMLWSIFRVLHKPGQQWYTLASNLAHLLRGNATAAFLAYKEQSWFASEMEEHAMTIQFNDAKSGAEYWPQRKEELLEAFAPYVNQSLFGSFALGGYYPQAAWRIPKTHAFRTRQSVDTKLLVLSTTYDPVTPLTSARVARRTFQGSRIVEVKGYGHCSLAVESDCARDKVRAFLKHGSLPDEDVKCDVNSDFSYFQKPT</sequence>
<dbReference type="OrthoDB" id="425534at2759"/>
<evidence type="ECO:0000313" key="7">
    <source>
        <dbReference type="Proteomes" id="UP000078397"/>
    </source>
</evidence>
<keyword evidence="2 6" id="KW-0378">Hydrolase</keyword>
<reference evidence="6 7" key="1">
    <citation type="journal article" date="2016" name="PLoS Pathog.">
        <title>Biosynthesis of antibiotic leucinostatins in bio-control fungus Purpureocillium lilacinum and their inhibition on phytophthora revealed by genome mining.</title>
        <authorList>
            <person name="Wang G."/>
            <person name="Liu Z."/>
            <person name="Lin R."/>
            <person name="Li E."/>
            <person name="Mao Z."/>
            <person name="Ling J."/>
            <person name="Yang Y."/>
            <person name="Yin W.B."/>
            <person name="Xie B."/>
        </authorList>
    </citation>
    <scope>NUCLEOTIDE SEQUENCE [LARGE SCALE GENOMIC DNA]</scope>
    <source>
        <strain evidence="6">170</strain>
    </source>
</reference>